<reference evidence="5" key="1">
    <citation type="submission" date="2021-01" db="EMBL/GenBank/DDBJ databases">
        <title>Adiantum capillus-veneris genome.</title>
        <authorList>
            <person name="Fang Y."/>
            <person name="Liao Q."/>
        </authorList>
    </citation>
    <scope>NUCLEOTIDE SEQUENCE</scope>
    <source>
        <strain evidence="5">H3</strain>
        <tissue evidence="5">Leaf</tissue>
    </source>
</reference>
<keyword evidence="2" id="KW-0863">Zinc-finger</keyword>
<gene>
    <name evidence="5" type="ORF">GOP47_0013926</name>
</gene>
<dbReference type="Proteomes" id="UP000886520">
    <property type="component" value="Chromosome 13"/>
</dbReference>
<dbReference type="PROSITE" id="PS50103">
    <property type="entry name" value="ZF_C3H1"/>
    <property type="match status" value="1"/>
</dbReference>
<dbReference type="PANTHER" id="PTHR33400">
    <property type="entry name" value="ZINC FINGER CCCH DOMAIN-CONTAINING PROTEIN 6-RELATED"/>
    <property type="match status" value="1"/>
</dbReference>
<keyword evidence="2" id="KW-0479">Metal-binding</keyword>
<protein>
    <recommendedName>
        <fullName evidence="4">C3H1-type domain-containing protein</fullName>
    </recommendedName>
</protein>
<name>A0A9D4UPQ4_ADICA</name>
<keyword evidence="2" id="KW-0862">Zinc</keyword>
<proteinExistence type="predicted"/>
<dbReference type="GO" id="GO:0008270">
    <property type="term" value="F:zinc ion binding"/>
    <property type="evidence" value="ECO:0007669"/>
    <property type="project" value="UniProtKB-KW"/>
</dbReference>
<feature type="region of interest" description="Disordered" evidence="3">
    <location>
        <begin position="317"/>
        <end position="347"/>
    </location>
</feature>
<evidence type="ECO:0000259" key="4">
    <source>
        <dbReference type="PROSITE" id="PS50103"/>
    </source>
</evidence>
<dbReference type="GO" id="GO:0003677">
    <property type="term" value="F:DNA binding"/>
    <property type="evidence" value="ECO:0007669"/>
    <property type="project" value="UniProtKB-KW"/>
</dbReference>
<keyword evidence="1" id="KW-0238">DNA-binding</keyword>
<feature type="zinc finger region" description="C3H1-type" evidence="2">
    <location>
        <begin position="525"/>
        <end position="553"/>
    </location>
</feature>
<evidence type="ECO:0000313" key="5">
    <source>
        <dbReference type="EMBL" id="KAI5071675.1"/>
    </source>
</evidence>
<feature type="domain" description="C3H1-type" evidence="4">
    <location>
        <begin position="525"/>
        <end position="553"/>
    </location>
</feature>
<dbReference type="PANTHER" id="PTHR33400:SF2">
    <property type="entry name" value="ZINC FINGER CCCH DOMAIN-CONTAINING PROTEIN 6"/>
    <property type="match status" value="1"/>
</dbReference>
<dbReference type="OrthoDB" id="1928519at2759"/>
<accession>A0A9D4UPQ4</accession>
<dbReference type="AlphaFoldDB" id="A0A9D4UPQ4"/>
<dbReference type="EMBL" id="JABFUD020000013">
    <property type="protein sequence ID" value="KAI5071675.1"/>
    <property type="molecule type" value="Genomic_DNA"/>
</dbReference>
<sequence length="562" mass="60400">MSASTFFPLQHRVETIHAQLQNRVLVRAKRGRGKAVTWPPEDQICQVRLFLSNDFPSSIGSAQNVMQTNQMRNVPSQSNILGGANTPPGLRGSLVKRPRVMISNEASMTPGRPWNCPKKFVCDSEWFIAGGDESEEAVFQQQRELRVLEAFYPRVTAIPDSPAEPVETCMVLHDSLIPAIPLVPIEEEGDDNGECEHGSKSVDNLDELREHGKPIGVCVPGFPASKANSKPSQEQRQDALGSSIGSADAKVAAAAAAAAACMAFHKCGSASLVDPDLLVEILRNPVLLKSLALYNNESSKNPAVATFGLKPNLAGQLSQHQTLQNDRPPHKASTGAPPNTGLPSPVSVLSDWTQQEHTALVSTKHSNPRDTFSACDLSTENCALPPNLVSKHSHNPCSTHESVLQLESLRVQGFCMPPEGITAKNSSCMPNAVVKMSSRVHPDRLCGIVAPLAPYPPQNVTSFQPKLPGRLHQPAQGPPSHSHGGAMHHQSPATSLDPCKRSLTEAKYRGSKEGCGSCLVTKAGQRTARVCMYFNTPRGCRNGGNCAFLHQSGVPELNALAQ</sequence>
<evidence type="ECO:0000256" key="2">
    <source>
        <dbReference type="PROSITE-ProRule" id="PRU00723"/>
    </source>
</evidence>
<dbReference type="InterPro" id="IPR000571">
    <property type="entry name" value="Znf_CCCH"/>
</dbReference>
<evidence type="ECO:0000256" key="3">
    <source>
        <dbReference type="SAM" id="MobiDB-lite"/>
    </source>
</evidence>
<evidence type="ECO:0000313" key="6">
    <source>
        <dbReference type="Proteomes" id="UP000886520"/>
    </source>
</evidence>
<evidence type="ECO:0000256" key="1">
    <source>
        <dbReference type="ARBA" id="ARBA00023125"/>
    </source>
</evidence>
<keyword evidence="6" id="KW-1185">Reference proteome</keyword>
<organism evidence="5 6">
    <name type="scientific">Adiantum capillus-veneris</name>
    <name type="common">Maidenhair fern</name>
    <dbReference type="NCBI Taxonomy" id="13818"/>
    <lineage>
        <taxon>Eukaryota</taxon>
        <taxon>Viridiplantae</taxon>
        <taxon>Streptophyta</taxon>
        <taxon>Embryophyta</taxon>
        <taxon>Tracheophyta</taxon>
        <taxon>Polypodiopsida</taxon>
        <taxon>Polypodiidae</taxon>
        <taxon>Polypodiales</taxon>
        <taxon>Pteridineae</taxon>
        <taxon>Pteridaceae</taxon>
        <taxon>Vittarioideae</taxon>
        <taxon>Adiantum</taxon>
    </lineage>
</organism>
<feature type="region of interest" description="Disordered" evidence="3">
    <location>
        <begin position="462"/>
        <end position="498"/>
    </location>
</feature>
<comment type="caution">
    <text evidence="5">The sequence shown here is derived from an EMBL/GenBank/DDBJ whole genome shotgun (WGS) entry which is preliminary data.</text>
</comment>